<sequence length="487" mass="51923">MVVVGTEVVVDEVKSRDIGTNMTPLGSSTTSRCPTLFKSLSPPRHNTTASRSGPLQGSSLDIGELQECHLAKLETPFDSVISNWSSKEEEEEDISKSLRHFEITNECRKSISEPRPCAWEQLEDKTKCCLSRRCDESLINIANSSAIPIEANPSPSSPFLGVMDFFKQNTHSLSILRYDNHSNNQPIFLPRMATTPLSARPTRASLLGVAGQIPPHRPSFTTATNHAVAKLSKPDGLGLTSSSSRRTSLSRFVVLAAGGGSAADESSFEMSLETALNLLGVSEGASFDEILRAKNSVLAACKDDQESIAQVEAAYDMLLMQSLSQRRAGKVVNSSIRYADVKPVNAPQMGSMPQWVQGALKNPPISVEAPSARDLGIEAGVYGALAVLIYVNGASSPVGSLSGADVPGLILATSFGASLYFMTKRNVKLGKATVITIGGLVAGAVVGSAVENWLQVDIVPFLGIHSPATVVSEFVLISQFLISLYLS</sequence>
<dbReference type="EMBL" id="CM042051">
    <property type="protein sequence ID" value="KAI3728964.1"/>
    <property type="molecule type" value="Genomic_DNA"/>
</dbReference>
<keyword evidence="2" id="KW-1185">Reference proteome</keyword>
<accession>A0ACB9C425</accession>
<reference evidence="2" key="1">
    <citation type="journal article" date="2022" name="Mol. Ecol. Resour.">
        <title>The genomes of chicory, endive, great burdock and yacon provide insights into Asteraceae palaeo-polyploidization history and plant inulin production.</title>
        <authorList>
            <person name="Fan W."/>
            <person name="Wang S."/>
            <person name="Wang H."/>
            <person name="Wang A."/>
            <person name="Jiang F."/>
            <person name="Liu H."/>
            <person name="Zhao H."/>
            <person name="Xu D."/>
            <person name="Zhang Y."/>
        </authorList>
    </citation>
    <scope>NUCLEOTIDE SEQUENCE [LARGE SCALE GENOMIC DNA]</scope>
    <source>
        <strain evidence="2">cv. Niubang</strain>
    </source>
</reference>
<dbReference type="Proteomes" id="UP001055879">
    <property type="component" value="Linkage Group LG05"/>
</dbReference>
<comment type="caution">
    <text evidence="1">The sequence shown here is derived from an EMBL/GenBank/DDBJ whole genome shotgun (WGS) entry which is preliminary data.</text>
</comment>
<evidence type="ECO:0000313" key="2">
    <source>
        <dbReference type="Proteomes" id="UP001055879"/>
    </source>
</evidence>
<evidence type="ECO:0000313" key="1">
    <source>
        <dbReference type="EMBL" id="KAI3728964.1"/>
    </source>
</evidence>
<reference evidence="1 2" key="2">
    <citation type="journal article" date="2022" name="Mol. Ecol. Resour.">
        <title>The genomes of chicory, endive, great burdock and yacon provide insights into Asteraceae paleo-polyploidization history and plant inulin production.</title>
        <authorList>
            <person name="Fan W."/>
            <person name="Wang S."/>
            <person name="Wang H."/>
            <person name="Wang A."/>
            <person name="Jiang F."/>
            <person name="Liu H."/>
            <person name="Zhao H."/>
            <person name="Xu D."/>
            <person name="Zhang Y."/>
        </authorList>
    </citation>
    <scope>NUCLEOTIDE SEQUENCE [LARGE SCALE GENOMIC DNA]</scope>
    <source>
        <strain evidence="2">cv. Niubang</strain>
    </source>
</reference>
<gene>
    <name evidence="1" type="ORF">L6452_17609</name>
</gene>
<protein>
    <submittedName>
        <fullName evidence="1">Uncharacterized protein</fullName>
    </submittedName>
</protein>
<proteinExistence type="predicted"/>
<organism evidence="1 2">
    <name type="scientific">Arctium lappa</name>
    <name type="common">Greater burdock</name>
    <name type="synonym">Lappa major</name>
    <dbReference type="NCBI Taxonomy" id="4217"/>
    <lineage>
        <taxon>Eukaryota</taxon>
        <taxon>Viridiplantae</taxon>
        <taxon>Streptophyta</taxon>
        <taxon>Embryophyta</taxon>
        <taxon>Tracheophyta</taxon>
        <taxon>Spermatophyta</taxon>
        <taxon>Magnoliopsida</taxon>
        <taxon>eudicotyledons</taxon>
        <taxon>Gunneridae</taxon>
        <taxon>Pentapetalae</taxon>
        <taxon>asterids</taxon>
        <taxon>campanulids</taxon>
        <taxon>Asterales</taxon>
        <taxon>Asteraceae</taxon>
        <taxon>Carduoideae</taxon>
        <taxon>Cardueae</taxon>
        <taxon>Arctiinae</taxon>
        <taxon>Arctium</taxon>
    </lineage>
</organism>
<name>A0ACB9C425_ARCLA</name>